<dbReference type="Gene3D" id="3.30.160.880">
    <property type="entry name" value="Cell division protein ZapA protomer, N-terminal domain"/>
    <property type="match status" value="1"/>
</dbReference>
<protein>
    <recommendedName>
        <fullName evidence="3">Cell division protein ZapA</fullName>
    </recommendedName>
    <alternativeName>
        <fullName evidence="11">Z ring-associated protein ZapA</fullName>
    </alternativeName>
</protein>
<name>A0ABS1EBQ9_9GAMM</name>
<comment type="subunit">
    <text evidence="10">Homodimer. Interacts with FtsZ.</text>
</comment>
<feature type="coiled-coil region" evidence="12">
    <location>
        <begin position="64"/>
        <end position="94"/>
    </location>
</feature>
<dbReference type="GO" id="GO:0051301">
    <property type="term" value="P:cell division"/>
    <property type="evidence" value="ECO:0007669"/>
    <property type="project" value="UniProtKB-KW"/>
</dbReference>
<dbReference type="EMBL" id="NRSH01000163">
    <property type="protein sequence ID" value="MBK1727496.1"/>
    <property type="molecule type" value="Genomic_DNA"/>
</dbReference>
<evidence type="ECO:0000313" key="13">
    <source>
        <dbReference type="EMBL" id="MBK1727496.1"/>
    </source>
</evidence>
<dbReference type="Gene3D" id="1.20.5.50">
    <property type="match status" value="1"/>
</dbReference>
<keyword evidence="5 13" id="KW-0132">Cell division</keyword>
<evidence type="ECO:0000256" key="9">
    <source>
        <dbReference type="ARBA" id="ARBA00024910"/>
    </source>
</evidence>
<keyword evidence="7" id="KW-0717">Septation</keyword>
<evidence type="ECO:0000256" key="6">
    <source>
        <dbReference type="ARBA" id="ARBA00023054"/>
    </source>
</evidence>
<dbReference type="RefSeq" id="WP_200260899.1">
    <property type="nucleotide sequence ID" value="NZ_NRSH01000163.1"/>
</dbReference>
<evidence type="ECO:0000313" key="14">
    <source>
        <dbReference type="Proteomes" id="UP000738126"/>
    </source>
</evidence>
<dbReference type="InterPro" id="IPR007838">
    <property type="entry name" value="Cell_div_ZapA-like"/>
</dbReference>
<dbReference type="InterPro" id="IPR036192">
    <property type="entry name" value="Cell_div_ZapA-like_sf"/>
</dbReference>
<evidence type="ECO:0000256" key="4">
    <source>
        <dbReference type="ARBA" id="ARBA00022490"/>
    </source>
</evidence>
<comment type="caution">
    <text evidence="13">The sequence shown here is derived from an EMBL/GenBank/DDBJ whole genome shotgun (WGS) entry which is preliminary data.</text>
</comment>
<keyword evidence="6 12" id="KW-0175">Coiled coil</keyword>
<organism evidence="13 14">
    <name type="scientific">Halorhodospira neutriphila</name>
    <dbReference type="NCBI Taxonomy" id="168379"/>
    <lineage>
        <taxon>Bacteria</taxon>
        <taxon>Pseudomonadati</taxon>
        <taxon>Pseudomonadota</taxon>
        <taxon>Gammaproteobacteria</taxon>
        <taxon>Chromatiales</taxon>
        <taxon>Ectothiorhodospiraceae</taxon>
        <taxon>Halorhodospira</taxon>
    </lineage>
</organism>
<keyword evidence="4" id="KW-0963">Cytoplasm</keyword>
<evidence type="ECO:0000256" key="3">
    <source>
        <dbReference type="ARBA" id="ARBA00015195"/>
    </source>
</evidence>
<comment type="function">
    <text evidence="9">Activator of cell division through the inhibition of FtsZ GTPase activity, therefore promoting FtsZ assembly into bundles of protofilaments necessary for the formation of the division Z ring. It is recruited early at mid-cell but it is not essential for cell division.</text>
</comment>
<reference evidence="13 14" key="1">
    <citation type="journal article" date="2020" name="Microorganisms">
        <title>Osmotic Adaptation and Compatible Solute Biosynthesis of Phototrophic Bacteria as Revealed from Genome Analyses.</title>
        <authorList>
            <person name="Imhoff J.F."/>
            <person name="Rahn T."/>
            <person name="Kunzel S."/>
            <person name="Keller A."/>
            <person name="Neulinger S.C."/>
        </authorList>
    </citation>
    <scope>NUCLEOTIDE SEQUENCE [LARGE SCALE GENOMIC DNA]</scope>
    <source>
        <strain evidence="13 14">DSM 15116</strain>
    </source>
</reference>
<evidence type="ECO:0000256" key="12">
    <source>
        <dbReference type="SAM" id="Coils"/>
    </source>
</evidence>
<dbReference type="SUPFAM" id="SSF102829">
    <property type="entry name" value="Cell division protein ZapA-like"/>
    <property type="match status" value="1"/>
</dbReference>
<evidence type="ECO:0000256" key="5">
    <source>
        <dbReference type="ARBA" id="ARBA00022618"/>
    </source>
</evidence>
<gene>
    <name evidence="13" type="ORF">CKO13_10830</name>
</gene>
<evidence type="ECO:0000256" key="10">
    <source>
        <dbReference type="ARBA" id="ARBA00026068"/>
    </source>
</evidence>
<evidence type="ECO:0000256" key="8">
    <source>
        <dbReference type="ARBA" id="ARBA00023306"/>
    </source>
</evidence>
<comment type="similarity">
    <text evidence="2">Belongs to the ZapA family. Type 1 subfamily.</text>
</comment>
<evidence type="ECO:0000256" key="2">
    <source>
        <dbReference type="ARBA" id="ARBA00010074"/>
    </source>
</evidence>
<proteinExistence type="inferred from homology"/>
<dbReference type="Pfam" id="PF05164">
    <property type="entry name" value="ZapA"/>
    <property type="match status" value="1"/>
</dbReference>
<keyword evidence="8" id="KW-0131">Cell cycle</keyword>
<evidence type="ECO:0000256" key="7">
    <source>
        <dbReference type="ARBA" id="ARBA00023210"/>
    </source>
</evidence>
<dbReference type="PANTHER" id="PTHR34981:SF1">
    <property type="entry name" value="CELL DIVISION PROTEIN ZAPA"/>
    <property type="match status" value="1"/>
</dbReference>
<evidence type="ECO:0000256" key="11">
    <source>
        <dbReference type="ARBA" id="ARBA00033158"/>
    </source>
</evidence>
<accession>A0ABS1EBQ9</accession>
<evidence type="ECO:0000256" key="1">
    <source>
        <dbReference type="ARBA" id="ARBA00004496"/>
    </source>
</evidence>
<dbReference type="Proteomes" id="UP000738126">
    <property type="component" value="Unassembled WGS sequence"/>
</dbReference>
<sequence length="95" mass="10609">MTEAVKVRILDQEYTVACPEDAKNDLLQSADYVDRKMREIRQGGKVVGTDRIAVMAALNIAHELLEAQAENERLADVRQRLARLDARIAASLDDS</sequence>
<comment type="subcellular location">
    <subcellularLocation>
        <location evidence="1">Cytoplasm</location>
    </subcellularLocation>
</comment>
<dbReference type="InterPro" id="IPR042233">
    <property type="entry name" value="Cell_div_ZapA_N"/>
</dbReference>
<keyword evidence="14" id="KW-1185">Reference proteome</keyword>
<dbReference type="PANTHER" id="PTHR34981">
    <property type="entry name" value="CELL DIVISION PROTEIN ZAPA"/>
    <property type="match status" value="1"/>
</dbReference>